<evidence type="ECO:0000313" key="4">
    <source>
        <dbReference type="EMBL" id="TFH99657.1"/>
    </source>
</evidence>
<proteinExistence type="predicted"/>
<dbReference type="Proteomes" id="UP000298017">
    <property type="component" value="Unassembled WGS sequence"/>
</dbReference>
<keyword evidence="2" id="KW-0812">Transmembrane</keyword>
<accession>A0AAX2SBZ0</accession>
<keyword evidence="2" id="KW-1133">Transmembrane helix</keyword>
<keyword evidence="2" id="KW-0472">Membrane</keyword>
<feature type="domain" description="M23ase beta-sheet core" evidence="3">
    <location>
        <begin position="122"/>
        <end position="215"/>
    </location>
</feature>
<dbReference type="PANTHER" id="PTHR21666">
    <property type="entry name" value="PEPTIDASE-RELATED"/>
    <property type="match status" value="1"/>
</dbReference>
<dbReference type="InterPro" id="IPR011055">
    <property type="entry name" value="Dup_hybrid_motif"/>
</dbReference>
<dbReference type="InterPro" id="IPR050570">
    <property type="entry name" value="Cell_wall_metabolism_enzyme"/>
</dbReference>
<feature type="region of interest" description="Disordered" evidence="1">
    <location>
        <begin position="29"/>
        <end position="66"/>
    </location>
</feature>
<keyword evidence="5" id="KW-1185">Reference proteome</keyword>
<dbReference type="InterPro" id="IPR016047">
    <property type="entry name" value="M23ase_b-sheet_dom"/>
</dbReference>
<evidence type="ECO:0000259" key="3">
    <source>
        <dbReference type="Pfam" id="PF01551"/>
    </source>
</evidence>
<sequence>MPHPRSSKTAPTVPTSALALAPTAGPVALSPAIGGPPGPAAGPVTCPGGDVHPRLPGRPAATGTERPAPRWLALGLAALLTALFVLGAHPAGAAGAGWAWPVSPRPGVERAFEAPAQKWLPGHRGVDLSAPPGTPLRSPAAGVVSFSGVVVDREVLTIDHGDGRKSSVEPVSATVRRGERVERGQVVARVAAPGHGPRGGSVHWGVREHGEYVNPLQFVVDLRPSVLLPVPDAERSAPGAS</sequence>
<dbReference type="EMBL" id="SPNK01000013">
    <property type="protein sequence ID" value="TFH99657.1"/>
    <property type="molecule type" value="Genomic_DNA"/>
</dbReference>
<evidence type="ECO:0000313" key="5">
    <source>
        <dbReference type="Proteomes" id="UP000298017"/>
    </source>
</evidence>
<evidence type="ECO:0000256" key="2">
    <source>
        <dbReference type="SAM" id="Phobius"/>
    </source>
</evidence>
<dbReference type="PANTHER" id="PTHR21666:SF270">
    <property type="entry name" value="MUREIN HYDROLASE ACTIVATOR ENVC"/>
    <property type="match status" value="1"/>
</dbReference>
<comment type="caution">
    <text evidence="4">The sequence shown here is derived from an EMBL/GenBank/DDBJ whole genome shotgun (WGS) entry which is preliminary data.</text>
</comment>
<dbReference type="CDD" id="cd12797">
    <property type="entry name" value="M23_peptidase"/>
    <property type="match status" value="1"/>
</dbReference>
<reference evidence="4 5" key="1">
    <citation type="submission" date="2019-03" db="EMBL/GenBank/DDBJ databases">
        <title>Genome Sequencing and Assembly of Various Microbes Isolated from Alder Root Nodule.</title>
        <authorList>
            <person name="Swanson E."/>
            <person name="Sevigny J.L."/>
            <person name="Pesce C."/>
            <person name="Davis I."/>
            <person name="Kleiner V."/>
            <person name="Tisa L."/>
        </authorList>
    </citation>
    <scope>NUCLEOTIDE SEQUENCE [LARGE SCALE GENOMIC DNA]</scope>
    <source>
        <strain evidence="4 5">4R-31</strain>
    </source>
</reference>
<dbReference type="Pfam" id="PF01551">
    <property type="entry name" value="Peptidase_M23"/>
    <property type="match status" value="1"/>
</dbReference>
<evidence type="ECO:0000256" key="1">
    <source>
        <dbReference type="SAM" id="MobiDB-lite"/>
    </source>
</evidence>
<gene>
    <name evidence="4" type="ORF">E4P33_10205</name>
</gene>
<dbReference type="RefSeq" id="WP_102613550.1">
    <property type="nucleotide sequence ID" value="NZ_CABMOG010000007.1"/>
</dbReference>
<name>A0AAX2SBZ0_KOCRH</name>
<feature type="transmembrane region" description="Helical" evidence="2">
    <location>
        <begin position="71"/>
        <end position="100"/>
    </location>
</feature>
<dbReference type="GO" id="GO:0004222">
    <property type="term" value="F:metalloendopeptidase activity"/>
    <property type="evidence" value="ECO:0007669"/>
    <property type="project" value="TreeGrafter"/>
</dbReference>
<protein>
    <submittedName>
        <fullName evidence="4">M23 family metallopeptidase</fullName>
    </submittedName>
</protein>
<organism evidence="4 5">
    <name type="scientific">Kocuria rhizophila</name>
    <dbReference type="NCBI Taxonomy" id="72000"/>
    <lineage>
        <taxon>Bacteria</taxon>
        <taxon>Bacillati</taxon>
        <taxon>Actinomycetota</taxon>
        <taxon>Actinomycetes</taxon>
        <taxon>Micrococcales</taxon>
        <taxon>Micrococcaceae</taxon>
        <taxon>Kocuria</taxon>
    </lineage>
</organism>
<dbReference type="AlphaFoldDB" id="A0AAX2SBZ0"/>
<dbReference type="Gene3D" id="2.70.70.10">
    <property type="entry name" value="Glucose Permease (Domain IIA)"/>
    <property type="match status" value="1"/>
</dbReference>
<dbReference type="SUPFAM" id="SSF51261">
    <property type="entry name" value="Duplicated hybrid motif"/>
    <property type="match status" value="1"/>
</dbReference>